<dbReference type="Proteomes" id="UP000051950">
    <property type="component" value="Unassembled WGS sequence"/>
</dbReference>
<comment type="caution">
    <text evidence="1">The sequence shown here is derived from an EMBL/GenBank/DDBJ whole genome shotgun (WGS) entry which is preliminary data.</text>
</comment>
<accession>A0A0T5VKA3</accession>
<evidence type="ECO:0000313" key="1">
    <source>
        <dbReference type="EMBL" id="KRT14004.1"/>
    </source>
</evidence>
<protein>
    <submittedName>
        <fullName evidence="1">Uncharacterized protein</fullName>
    </submittedName>
</protein>
<gene>
    <name evidence="1" type="ORF">ASU31_21560</name>
</gene>
<proteinExistence type="predicted"/>
<dbReference type="AlphaFoldDB" id="A0A0T5VKA3"/>
<dbReference type="STRING" id="687842.ASU31_21560"/>
<name>A0A0T5VKA3_9SPHI</name>
<keyword evidence="2" id="KW-1185">Reference proteome</keyword>
<evidence type="ECO:0000313" key="2">
    <source>
        <dbReference type="Proteomes" id="UP000051950"/>
    </source>
</evidence>
<sequence>MAAKLSDFFMIKLKYNYQSENLTNNLFLKVVPETDNVKNKFSTPVIFWLSHTFPYLEIRYSSNSLHSFKTPDKYYDCCPS</sequence>
<dbReference type="EMBL" id="LMZQ01000027">
    <property type="protein sequence ID" value="KRT14004.1"/>
    <property type="molecule type" value="Genomic_DNA"/>
</dbReference>
<organism evidence="1 2">
    <name type="scientific">Pedobacter ginsenosidimutans</name>
    <dbReference type="NCBI Taxonomy" id="687842"/>
    <lineage>
        <taxon>Bacteria</taxon>
        <taxon>Pseudomonadati</taxon>
        <taxon>Bacteroidota</taxon>
        <taxon>Sphingobacteriia</taxon>
        <taxon>Sphingobacteriales</taxon>
        <taxon>Sphingobacteriaceae</taxon>
        <taxon>Pedobacter</taxon>
    </lineage>
</organism>
<reference evidence="1 2" key="1">
    <citation type="submission" date="2015-11" db="EMBL/GenBank/DDBJ databases">
        <title>Sequence of Pedobacter ginsenosidimutans.</title>
        <authorList>
            <person name="Carson E."/>
            <person name="Keyser V."/>
            <person name="Newman J."/>
            <person name="Miller J."/>
        </authorList>
    </citation>
    <scope>NUCLEOTIDE SEQUENCE [LARGE SCALE GENOMIC DNA]</scope>
    <source>
        <strain evidence="1 2">KACC 14530</strain>
    </source>
</reference>